<dbReference type="Pfam" id="PF04801">
    <property type="entry name" value="RPC5"/>
    <property type="match status" value="1"/>
</dbReference>
<dbReference type="PANTHER" id="PTHR12069:SF0">
    <property type="entry name" value="DNA-DIRECTED RNA POLYMERASE III SUBUNIT RPC5"/>
    <property type="match status" value="1"/>
</dbReference>
<evidence type="ECO:0000313" key="2">
    <source>
        <dbReference type="EMBL" id="EJD33184.1"/>
    </source>
</evidence>
<dbReference type="GO" id="GO:0042797">
    <property type="term" value="P:tRNA transcription by RNA polymerase III"/>
    <property type="evidence" value="ECO:0007669"/>
    <property type="project" value="TreeGrafter"/>
</dbReference>
<dbReference type="EMBL" id="JH688383">
    <property type="protein sequence ID" value="EJD33184.1"/>
    <property type="molecule type" value="Genomic_DNA"/>
</dbReference>
<dbReference type="InterPro" id="IPR006886">
    <property type="entry name" value="RNA_pol_III_Rpc5"/>
</dbReference>
<protein>
    <submittedName>
        <fullName evidence="2">Uncharacterized protein</fullName>
    </submittedName>
</protein>
<sequence>MSGPPRLVSTIPIRISNSVEPELELHQFPLLTRPLQVPPSAQESGKRIRARSKPNTGRYEVHVPADTRADVWNPDRARELGAARGEEDTDENYGVAAAATTSKSKIKEDPPARKLAEIRMRSEPTADRAVYMLAVVRDGELHLHPVSRTLQFRPTMSYLDVLARKTKPRRPGADSDSDDGPPPDPDEPPPPPTTKAKSKAAPEAREVQLSVKKANDDKMAQAMGGLTQVRKDMLMKLREEAGEAWEDWEYRDADTQQAHESLDKIVSQSREPLKCDTTTSKFYRDVPGSWF</sequence>
<evidence type="ECO:0000313" key="3">
    <source>
        <dbReference type="Proteomes" id="UP000006514"/>
    </source>
</evidence>
<dbReference type="GO" id="GO:0005666">
    <property type="term" value="C:RNA polymerase III complex"/>
    <property type="evidence" value="ECO:0007669"/>
    <property type="project" value="TreeGrafter"/>
</dbReference>
<name>J0CSD3_AURST</name>
<reference evidence="3" key="1">
    <citation type="journal article" date="2012" name="Science">
        <title>The Paleozoic origin of enzymatic lignin decomposition reconstructed from 31 fungal genomes.</title>
        <authorList>
            <person name="Floudas D."/>
            <person name="Binder M."/>
            <person name="Riley R."/>
            <person name="Barry K."/>
            <person name="Blanchette R.A."/>
            <person name="Henrissat B."/>
            <person name="Martinez A.T."/>
            <person name="Otillar R."/>
            <person name="Spatafora J.W."/>
            <person name="Yadav J.S."/>
            <person name="Aerts A."/>
            <person name="Benoit I."/>
            <person name="Boyd A."/>
            <person name="Carlson A."/>
            <person name="Copeland A."/>
            <person name="Coutinho P.M."/>
            <person name="de Vries R.P."/>
            <person name="Ferreira P."/>
            <person name="Findley K."/>
            <person name="Foster B."/>
            <person name="Gaskell J."/>
            <person name="Glotzer D."/>
            <person name="Gorecki P."/>
            <person name="Heitman J."/>
            <person name="Hesse C."/>
            <person name="Hori C."/>
            <person name="Igarashi K."/>
            <person name="Jurgens J.A."/>
            <person name="Kallen N."/>
            <person name="Kersten P."/>
            <person name="Kohler A."/>
            <person name="Kuees U."/>
            <person name="Kumar T.K.A."/>
            <person name="Kuo A."/>
            <person name="LaButti K."/>
            <person name="Larrondo L.F."/>
            <person name="Lindquist E."/>
            <person name="Ling A."/>
            <person name="Lombard V."/>
            <person name="Lucas S."/>
            <person name="Lundell T."/>
            <person name="Martin R."/>
            <person name="McLaughlin D.J."/>
            <person name="Morgenstern I."/>
            <person name="Morin E."/>
            <person name="Murat C."/>
            <person name="Nagy L.G."/>
            <person name="Nolan M."/>
            <person name="Ohm R.A."/>
            <person name="Patyshakuliyeva A."/>
            <person name="Rokas A."/>
            <person name="Ruiz-Duenas F.J."/>
            <person name="Sabat G."/>
            <person name="Salamov A."/>
            <person name="Samejima M."/>
            <person name="Schmutz J."/>
            <person name="Slot J.C."/>
            <person name="St John F."/>
            <person name="Stenlid J."/>
            <person name="Sun H."/>
            <person name="Sun S."/>
            <person name="Syed K."/>
            <person name="Tsang A."/>
            <person name="Wiebenga A."/>
            <person name="Young D."/>
            <person name="Pisabarro A."/>
            <person name="Eastwood D.C."/>
            <person name="Martin F."/>
            <person name="Cullen D."/>
            <person name="Grigoriev I.V."/>
            <person name="Hibbett D.S."/>
        </authorList>
    </citation>
    <scope>NUCLEOTIDE SEQUENCE [LARGE SCALE GENOMIC DNA]</scope>
    <source>
        <strain evidence="3">TFB10046</strain>
    </source>
</reference>
<dbReference type="FunCoup" id="J0CSD3">
    <property type="interactions" value="5"/>
</dbReference>
<dbReference type="Proteomes" id="UP000006514">
    <property type="component" value="Unassembled WGS sequence"/>
</dbReference>
<evidence type="ECO:0000256" key="1">
    <source>
        <dbReference type="SAM" id="MobiDB-lite"/>
    </source>
</evidence>
<gene>
    <name evidence="2" type="ORF">AURDEDRAFT_109390</name>
</gene>
<dbReference type="InParanoid" id="J0CSD3"/>
<feature type="compositionally biased region" description="Acidic residues" evidence="1">
    <location>
        <begin position="175"/>
        <end position="187"/>
    </location>
</feature>
<dbReference type="KEGG" id="adl:AURDEDRAFT_109390"/>
<feature type="region of interest" description="Disordered" evidence="1">
    <location>
        <begin position="82"/>
        <end position="111"/>
    </location>
</feature>
<feature type="region of interest" description="Disordered" evidence="1">
    <location>
        <begin position="163"/>
        <end position="222"/>
    </location>
</feature>
<feature type="region of interest" description="Disordered" evidence="1">
    <location>
        <begin position="34"/>
        <end position="67"/>
    </location>
</feature>
<dbReference type="OMA" id="VFQYPIY"/>
<dbReference type="AlphaFoldDB" id="J0CSD3"/>
<organism evidence="2 3">
    <name type="scientific">Auricularia subglabra (strain TFB-10046 / SS5)</name>
    <name type="common">White-rot fungus</name>
    <name type="synonym">Auricularia delicata (strain TFB10046)</name>
    <dbReference type="NCBI Taxonomy" id="717982"/>
    <lineage>
        <taxon>Eukaryota</taxon>
        <taxon>Fungi</taxon>
        <taxon>Dikarya</taxon>
        <taxon>Basidiomycota</taxon>
        <taxon>Agaricomycotina</taxon>
        <taxon>Agaricomycetes</taxon>
        <taxon>Auriculariales</taxon>
        <taxon>Auriculariaceae</taxon>
        <taxon>Auricularia</taxon>
    </lineage>
</organism>
<dbReference type="OrthoDB" id="340681at2759"/>
<keyword evidence="3" id="KW-1185">Reference proteome</keyword>
<dbReference type="PANTHER" id="PTHR12069">
    <property type="entry name" value="DNA-DIRECTED RNA POLYMERASES III 80 KDA POLYPEPTIDE RNA POLYMERASE III SUBUNIT 5"/>
    <property type="match status" value="1"/>
</dbReference>
<accession>J0CSD3</accession>
<dbReference type="eggNOG" id="KOG2354">
    <property type="taxonomic scope" value="Eukaryota"/>
</dbReference>
<proteinExistence type="predicted"/>